<name>A0A2P2PEX3_RHIMU</name>
<evidence type="ECO:0000313" key="2">
    <source>
        <dbReference type="EMBL" id="MBX53283.1"/>
    </source>
</evidence>
<protein>
    <submittedName>
        <fullName evidence="2">Uncharacterized protein</fullName>
    </submittedName>
</protein>
<dbReference type="EMBL" id="GGEC01072799">
    <property type="protein sequence ID" value="MBX53283.1"/>
    <property type="molecule type" value="Transcribed_RNA"/>
</dbReference>
<dbReference type="AlphaFoldDB" id="A0A2P2PEX3"/>
<reference evidence="2" key="1">
    <citation type="submission" date="2018-02" db="EMBL/GenBank/DDBJ databases">
        <title>Rhizophora mucronata_Transcriptome.</title>
        <authorList>
            <person name="Meera S.P."/>
            <person name="Sreeshan A."/>
            <person name="Augustine A."/>
        </authorList>
    </citation>
    <scope>NUCLEOTIDE SEQUENCE</scope>
    <source>
        <tissue evidence="2">Leaf</tissue>
    </source>
</reference>
<sequence>MQELSLSTSSSTSFPRSSGSAESL</sequence>
<evidence type="ECO:0000256" key="1">
    <source>
        <dbReference type="SAM" id="MobiDB-lite"/>
    </source>
</evidence>
<proteinExistence type="predicted"/>
<accession>A0A2P2PEX3</accession>
<organism evidence="2">
    <name type="scientific">Rhizophora mucronata</name>
    <name type="common">Asiatic mangrove</name>
    <dbReference type="NCBI Taxonomy" id="61149"/>
    <lineage>
        <taxon>Eukaryota</taxon>
        <taxon>Viridiplantae</taxon>
        <taxon>Streptophyta</taxon>
        <taxon>Embryophyta</taxon>
        <taxon>Tracheophyta</taxon>
        <taxon>Spermatophyta</taxon>
        <taxon>Magnoliopsida</taxon>
        <taxon>eudicotyledons</taxon>
        <taxon>Gunneridae</taxon>
        <taxon>Pentapetalae</taxon>
        <taxon>rosids</taxon>
        <taxon>fabids</taxon>
        <taxon>Malpighiales</taxon>
        <taxon>Rhizophoraceae</taxon>
        <taxon>Rhizophora</taxon>
    </lineage>
</organism>
<feature type="region of interest" description="Disordered" evidence="1">
    <location>
        <begin position="1"/>
        <end position="24"/>
    </location>
</feature>